<keyword evidence="1" id="KW-0446">Lipid-binding</keyword>
<dbReference type="GO" id="GO:0008289">
    <property type="term" value="F:lipid binding"/>
    <property type="evidence" value="ECO:0007669"/>
    <property type="project" value="UniProtKB-KW"/>
</dbReference>
<gene>
    <name evidence="2" type="ORF">SAMN05660923_00476</name>
</gene>
<name>A0A1H2SL68_9FIRM</name>
<dbReference type="InterPro" id="IPR050270">
    <property type="entry name" value="DegV_domain_contain"/>
</dbReference>
<evidence type="ECO:0000313" key="3">
    <source>
        <dbReference type="Proteomes" id="UP000198828"/>
    </source>
</evidence>
<organism evidence="2 3">
    <name type="scientific">Tepidimicrobium xylanilyticum</name>
    <dbReference type="NCBI Taxonomy" id="1123352"/>
    <lineage>
        <taxon>Bacteria</taxon>
        <taxon>Bacillati</taxon>
        <taxon>Bacillota</taxon>
        <taxon>Tissierellia</taxon>
        <taxon>Tissierellales</taxon>
        <taxon>Tepidimicrobiaceae</taxon>
        <taxon>Tepidimicrobium</taxon>
    </lineage>
</organism>
<dbReference type="SUPFAM" id="SSF82549">
    <property type="entry name" value="DAK1/DegV-like"/>
    <property type="match status" value="1"/>
</dbReference>
<reference evidence="2 3" key="1">
    <citation type="submission" date="2016-10" db="EMBL/GenBank/DDBJ databases">
        <authorList>
            <person name="de Groot N.N."/>
        </authorList>
    </citation>
    <scope>NUCLEOTIDE SEQUENCE [LARGE SCALE GENOMIC DNA]</scope>
    <source>
        <strain evidence="2 3">DSM 23310</strain>
    </source>
</reference>
<dbReference type="PROSITE" id="PS51482">
    <property type="entry name" value="DEGV"/>
    <property type="match status" value="1"/>
</dbReference>
<dbReference type="Pfam" id="PF02645">
    <property type="entry name" value="DegV"/>
    <property type="match status" value="1"/>
</dbReference>
<dbReference type="AlphaFoldDB" id="A0A1H2SL68"/>
<dbReference type="EMBL" id="FNNG01000002">
    <property type="protein sequence ID" value="SDW32195.1"/>
    <property type="molecule type" value="Genomic_DNA"/>
</dbReference>
<dbReference type="PANTHER" id="PTHR33434:SF2">
    <property type="entry name" value="FATTY ACID-BINDING PROTEIN TM_1468"/>
    <property type="match status" value="1"/>
</dbReference>
<proteinExistence type="predicted"/>
<dbReference type="InterPro" id="IPR003797">
    <property type="entry name" value="DegV"/>
</dbReference>
<dbReference type="RefSeq" id="WP_093750508.1">
    <property type="nucleotide sequence ID" value="NZ_BSYN01000002.1"/>
</dbReference>
<protein>
    <submittedName>
        <fullName evidence="2">EDD domain protein, DegV family</fullName>
    </submittedName>
</protein>
<dbReference type="Proteomes" id="UP000198828">
    <property type="component" value="Unassembled WGS sequence"/>
</dbReference>
<keyword evidence="3" id="KW-1185">Reference proteome</keyword>
<accession>A0A1H2SL68</accession>
<sequence length="275" mass="30873">MEKIKIITDSTSYIEKDFAEEMNISIVPLNYIFDGVDEKEGFPGEFDEFYEKLQNTKLFPTTSQPAAADFLDEYKKAFDEGYEEIIAILLSSKLSGTYNSALVAKDILGDKRITVIDSLQAAGNLKFLVEDAIAMVKNGKTKDEIVKYLEEKRKNMSIYLTVDTLEYLRRGGRLSGIQSTIGDMLNIKPIIQLIDGELKLLEKVRGKNKALKALCDKIQGPVEKIRICHILNKEEALKLKKELESRFPNVPISIDILGPVIGCHLGPKGIGICFY</sequence>
<dbReference type="PANTHER" id="PTHR33434">
    <property type="entry name" value="DEGV DOMAIN-CONTAINING PROTEIN DR_1986-RELATED"/>
    <property type="match status" value="1"/>
</dbReference>
<evidence type="ECO:0000313" key="2">
    <source>
        <dbReference type="EMBL" id="SDW32195.1"/>
    </source>
</evidence>
<dbReference type="Gene3D" id="3.40.50.10170">
    <property type="match status" value="1"/>
</dbReference>
<evidence type="ECO:0000256" key="1">
    <source>
        <dbReference type="ARBA" id="ARBA00023121"/>
    </source>
</evidence>
<dbReference type="NCBIfam" id="TIGR00762">
    <property type="entry name" value="DegV"/>
    <property type="match status" value="1"/>
</dbReference>
<dbReference type="OrthoDB" id="9780660at2"/>
<dbReference type="InterPro" id="IPR043168">
    <property type="entry name" value="DegV_C"/>
</dbReference>
<dbReference type="Gene3D" id="3.30.1180.10">
    <property type="match status" value="1"/>
</dbReference>